<accession>A0A7D5QH69</accession>
<dbReference type="Proteomes" id="UP000509626">
    <property type="component" value="Chromosome"/>
</dbReference>
<gene>
    <name evidence="1" type="ORF">HUG12_09925</name>
</gene>
<keyword evidence="2" id="KW-1185">Reference proteome</keyword>
<protein>
    <submittedName>
        <fullName evidence="1">Uncharacterized protein</fullName>
    </submittedName>
</protein>
<dbReference type="RefSeq" id="WP_179268609.1">
    <property type="nucleotide sequence ID" value="NZ_CP058579.1"/>
</dbReference>
<organism evidence="1 2">
    <name type="scientific">Halorarum salinum</name>
    <dbReference type="NCBI Taxonomy" id="2743089"/>
    <lineage>
        <taxon>Archaea</taxon>
        <taxon>Methanobacteriati</taxon>
        <taxon>Methanobacteriota</taxon>
        <taxon>Stenosarchaea group</taxon>
        <taxon>Halobacteria</taxon>
        <taxon>Halobacteriales</taxon>
        <taxon>Haloferacaceae</taxon>
        <taxon>Halorarum</taxon>
    </lineage>
</organism>
<dbReference type="GeneID" id="56037778"/>
<reference evidence="1 2" key="1">
    <citation type="submission" date="2020-06" db="EMBL/GenBank/DDBJ databases">
        <title>NJ-3-1, isolated from saline soil.</title>
        <authorList>
            <person name="Cui H.L."/>
            <person name="Shi X."/>
        </authorList>
    </citation>
    <scope>NUCLEOTIDE SEQUENCE [LARGE SCALE GENOMIC DNA]</scope>
    <source>
        <strain evidence="1 2">NJ-3-1</strain>
    </source>
</reference>
<dbReference type="AlphaFoldDB" id="A0A7D5QH69"/>
<evidence type="ECO:0000313" key="1">
    <source>
        <dbReference type="EMBL" id="QLG62024.1"/>
    </source>
</evidence>
<name>A0A7D5QH69_9EURY</name>
<dbReference type="EMBL" id="CP058579">
    <property type="protein sequence ID" value="QLG62024.1"/>
    <property type="molecule type" value="Genomic_DNA"/>
</dbReference>
<sequence>MKNAERQGDDEVDFSAVEFVGRAFADEAVKQADLRDIAITGLSGDVETMFDKVGFRDESQGEYRG</sequence>
<dbReference type="OrthoDB" id="378047at2157"/>
<evidence type="ECO:0000313" key="2">
    <source>
        <dbReference type="Proteomes" id="UP000509626"/>
    </source>
</evidence>
<dbReference type="KEGG" id="halu:HUG12_09925"/>
<proteinExistence type="predicted"/>